<dbReference type="GO" id="GO:0005737">
    <property type="term" value="C:cytoplasm"/>
    <property type="evidence" value="ECO:0007669"/>
    <property type="project" value="UniProtKB-ARBA"/>
</dbReference>
<evidence type="ECO:0000256" key="3">
    <source>
        <dbReference type="ARBA" id="ARBA00023274"/>
    </source>
</evidence>
<comment type="caution">
    <text evidence="6">The sequence shown here is derived from an EMBL/GenBank/DDBJ whole genome shotgun (WGS) entry which is preliminary data.</text>
</comment>
<evidence type="ECO:0000256" key="2">
    <source>
        <dbReference type="ARBA" id="ARBA00022980"/>
    </source>
</evidence>
<protein>
    <recommendedName>
        <fullName evidence="4">Large ribosomal subunit protein eL22</fullName>
    </recommendedName>
    <alternativeName>
        <fullName evidence="5">60S ribosomal protein L22</fullName>
    </alternativeName>
</protein>
<dbReference type="GO" id="GO:1990904">
    <property type="term" value="C:ribonucleoprotein complex"/>
    <property type="evidence" value="ECO:0007669"/>
    <property type="project" value="UniProtKB-KW"/>
</dbReference>
<evidence type="ECO:0000313" key="7">
    <source>
        <dbReference type="Proteomes" id="UP001054902"/>
    </source>
</evidence>
<proteinExistence type="inferred from homology"/>
<dbReference type="PANTHER" id="PTHR10064:SF0">
    <property type="entry name" value="FI24544P1-RELATED"/>
    <property type="match status" value="1"/>
</dbReference>
<evidence type="ECO:0000256" key="5">
    <source>
        <dbReference type="ARBA" id="ARBA00041214"/>
    </source>
</evidence>
<reference evidence="6 7" key="1">
    <citation type="journal article" date="2021" name="Sci. Rep.">
        <title>The genome of the diatom Chaetoceros tenuissimus carries an ancient integrated fragment of an extant virus.</title>
        <authorList>
            <person name="Hongo Y."/>
            <person name="Kimura K."/>
            <person name="Takaki Y."/>
            <person name="Yoshida Y."/>
            <person name="Baba S."/>
            <person name="Kobayashi G."/>
            <person name="Nagasaki K."/>
            <person name="Hano T."/>
            <person name="Tomaru Y."/>
        </authorList>
    </citation>
    <scope>NUCLEOTIDE SEQUENCE [LARGE SCALE GENOMIC DNA]</scope>
    <source>
        <strain evidence="6 7">NIES-3715</strain>
    </source>
</reference>
<evidence type="ECO:0000256" key="4">
    <source>
        <dbReference type="ARBA" id="ARBA00040613"/>
    </source>
</evidence>
<dbReference type="GO" id="GO:0003735">
    <property type="term" value="F:structural constituent of ribosome"/>
    <property type="evidence" value="ECO:0007669"/>
    <property type="project" value="InterPro"/>
</dbReference>
<dbReference type="Pfam" id="PF01776">
    <property type="entry name" value="Ribosomal_L22e"/>
    <property type="match status" value="1"/>
</dbReference>
<dbReference type="EMBL" id="BLLK01000045">
    <property type="protein sequence ID" value="GFH51470.1"/>
    <property type="molecule type" value="Genomic_DNA"/>
</dbReference>
<dbReference type="Proteomes" id="UP001054902">
    <property type="component" value="Unassembled WGS sequence"/>
</dbReference>
<dbReference type="GO" id="GO:0002181">
    <property type="term" value="P:cytoplasmic translation"/>
    <property type="evidence" value="ECO:0007669"/>
    <property type="project" value="TreeGrafter"/>
</dbReference>
<keyword evidence="7" id="KW-1185">Reference proteome</keyword>
<evidence type="ECO:0000313" key="6">
    <source>
        <dbReference type="EMBL" id="GFH51470.1"/>
    </source>
</evidence>
<dbReference type="PANTHER" id="PTHR10064">
    <property type="entry name" value="60S RIBOSOMAL PROTEIN L22"/>
    <property type="match status" value="1"/>
</dbReference>
<organism evidence="6 7">
    <name type="scientific">Chaetoceros tenuissimus</name>
    <dbReference type="NCBI Taxonomy" id="426638"/>
    <lineage>
        <taxon>Eukaryota</taxon>
        <taxon>Sar</taxon>
        <taxon>Stramenopiles</taxon>
        <taxon>Ochrophyta</taxon>
        <taxon>Bacillariophyta</taxon>
        <taxon>Coscinodiscophyceae</taxon>
        <taxon>Chaetocerotophycidae</taxon>
        <taxon>Chaetocerotales</taxon>
        <taxon>Chaetocerotaceae</taxon>
        <taxon>Chaetoceros</taxon>
    </lineage>
</organism>
<dbReference type="GO" id="GO:0003723">
    <property type="term" value="F:RNA binding"/>
    <property type="evidence" value="ECO:0007669"/>
    <property type="project" value="TreeGrafter"/>
</dbReference>
<dbReference type="InterPro" id="IPR002671">
    <property type="entry name" value="Ribosomal_eL22"/>
</dbReference>
<keyword evidence="2 6" id="KW-0689">Ribosomal protein</keyword>
<dbReference type="InterPro" id="IPR038526">
    <property type="entry name" value="Ribosomal_eL22_sf"/>
</dbReference>
<comment type="similarity">
    <text evidence="1">Belongs to the eukaryotic ribosomal protein eL22 family.</text>
</comment>
<dbReference type="FunFam" id="3.30.1360.210:FF:000001">
    <property type="entry name" value="60S ribosomal protein L22 1"/>
    <property type="match status" value="1"/>
</dbReference>
<accession>A0AAD3H5T4</accession>
<dbReference type="AlphaFoldDB" id="A0AAD3H5T4"/>
<gene>
    <name evidence="6" type="ORF">CTEN210_07946</name>
</gene>
<dbReference type="Gene3D" id="3.30.1360.210">
    <property type="match status" value="1"/>
</dbReference>
<name>A0AAD3H5T4_9STRA</name>
<sequence length="120" mass="13501">MVKAKKTTVKFVIDCTAPVEDKVLDVASFEKYLQDRIKVEGSTGNLASAGVTISRDKTKLTVSAPSDISFPKRQLKYLSKRYLKKQQLRDYLRVVAASKNSYELRYFSIAEGGDDEADEE</sequence>
<keyword evidence="3" id="KW-0687">Ribonucleoprotein</keyword>
<dbReference type="GO" id="GO:0005840">
    <property type="term" value="C:ribosome"/>
    <property type="evidence" value="ECO:0007669"/>
    <property type="project" value="UniProtKB-KW"/>
</dbReference>
<evidence type="ECO:0000256" key="1">
    <source>
        <dbReference type="ARBA" id="ARBA00007817"/>
    </source>
</evidence>